<sequence length="225" mass="22719">MRLGPLTGLAAVILAAVSYALQGDTPGIGSSGVAVRAFYLTHDTRQGVGLYLLLVAGLFLAFFAGYLRHVLAASDRTGWLPQVAFAGGILAALGFWISAGLTLSLVEASDRPLVGGGALQALNALGSDLFMPILAGIGVMLLGAGPAVSRSDGGPLPHWLGWAAFVLGVLMFIPFAGFIGLGLAGLWVIAVCVLLLAPGQRQPAPGGPGAAGPDGPGRPRDSATR</sequence>
<feature type="transmembrane region" description="Helical" evidence="2">
    <location>
        <begin position="121"/>
        <end position="144"/>
    </location>
</feature>
<evidence type="ECO:0000313" key="3">
    <source>
        <dbReference type="EMBL" id="SNR81089.1"/>
    </source>
</evidence>
<gene>
    <name evidence="3" type="ORF">SAMN05216252_101172</name>
</gene>
<dbReference type="EMBL" id="FZOF01000001">
    <property type="protein sequence ID" value="SNR81089.1"/>
    <property type="molecule type" value="Genomic_DNA"/>
</dbReference>
<name>A0A238ZDC0_9ACTN</name>
<reference evidence="3 4" key="1">
    <citation type="submission" date="2017-06" db="EMBL/GenBank/DDBJ databases">
        <authorList>
            <person name="Kim H.J."/>
            <person name="Triplett B.A."/>
        </authorList>
    </citation>
    <scope>NUCLEOTIDE SEQUENCE [LARGE SCALE GENOMIC DNA]</scope>
    <source>
        <strain evidence="3 4">CGMCC 4.1858</strain>
    </source>
</reference>
<dbReference type="RefSeq" id="WP_089221628.1">
    <property type="nucleotide sequence ID" value="NZ_FZOF01000001.1"/>
</dbReference>
<proteinExistence type="predicted"/>
<accession>A0A238ZDC0</accession>
<protein>
    <recommendedName>
        <fullName evidence="5">DUF4386 family protein</fullName>
    </recommendedName>
</protein>
<keyword evidence="2" id="KW-1133">Transmembrane helix</keyword>
<evidence type="ECO:0000256" key="2">
    <source>
        <dbReference type="SAM" id="Phobius"/>
    </source>
</evidence>
<organism evidence="3 4">
    <name type="scientific">Actinacidiphila glaucinigra</name>
    <dbReference type="NCBI Taxonomy" id="235986"/>
    <lineage>
        <taxon>Bacteria</taxon>
        <taxon>Bacillati</taxon>
        <taxon>Actinomycetota</taxon>
        <taxon>Actinomycetes</taxon>
        <taxon>Kitasatosporales</taxon>
        <taxon>Streptomycetaceae</taxon>
        <taxon>Actinacidiphila</taxon>
    </lineage>
</organism>
<evidence type="ECO:0000256" key="1">
    <source>
        <dbReference type="SAM" id="MobiDB-lite"/>
    </source>
</evidence>
<keyword evidence="2" id="KW-0812">Transmembrane</keyword>
<feature type="transmembrane region" description="Helical" evidence="2">
    <location>
        <begin position="46"/>
        <end position="67"/>
    </location>
</feature>
<feature type="transmembrane region" description="Helical" evidence="2">
    <location>
        <begin position="179"/>
        <end position="197"/>
    </location>
</feature>
<evidence type="ECO:0008006" key="5">
    <source>
        <dbReference type="Google" id="ProtNLM"/>
    </source>
</evidence>
<dbReference type="AlphaFoldDB" id="A0A238ZDC0"/>
<dbReference type="OrthoDB" id="4170946at2"/>
<keyword evidence="4" id="KW-1185">Reference proteome</keyword>
<feature type="transmembrane region" description="Helical" evidence="2">
    <location>
        <begin position="79"/>
        <end position="101"/>
    </location>
</feature>
<dbReference type="Proteomes" id="UP000198280">
    <property type="component" value="Unassembled WGS sequence"/>
</dbReference>
<evidence type="ECO:0000313" key="4">
    <source>
        <dbReference type="Proteomes" id="UP000198280"/>
    </source>
</evidence>
<feature type="region of interest" description="Disordered" evidence="1">
    <location>
        <begin position="201"/>
        <end position="225"/>
    </location>
</feature>
<keyword evidence="2" id="KW-0472">Membrane</keyword>